<dbReference type="RefSeq" id="WP_067246722.1">
    <property type="nucleotide sequence ID" value="NZ_CP082781.1"/>
</dbReference>
<dbReference type="Pfam" id="PF04018">
    <property type="entry name" value="VCA0040-like"/>
    <property type="match status" value="1"/>
</dbReference>
<feature type="transmembrane region" description="Helical" evidence="1">
    <location>
        <begin position="188"/>
        <end position="217"/>
    </location>
</feature>
<protein>
    <submittedName>
        <fullName evidence="2">DUF368 domain-containing protein</fullName>
    </submittedName>
</protein>
<feature type="transmembrane region" description="Helical" evidence="1">
    <location>
        <begin position="87"/>
        <end position="108"/>
    </location>
</feature>
<feature type="transmembrane region" description="Helical" evidence="1">
    <location>
        <begin position="300"/>
        <end position="320"/>
    </location>
</feature>
<keyword evidence="1" id="KW-0812">Transmembrane</keyword>
<dbReference type="PANTHER" id="PTHR37308:SF1">
    <property type="entry name" value="POLYPRENYL-PHOSPHATE TRANSPORTER"/>
    <property type="match status" value="1"/>
</dbReference>
<feature type="transmembrane region" description="Helical" evidence="1">
    <location>
        <begin position="120"/>
        <end position="139"/>
    </location>
</feature>
<feature type="transmembrane region" description="Helical" evidence="1">
    <location>
        <begin position="260"/>
        <end position="280"/>
    </location>
</feature>
<evidence type="ECO:0000256" key="1">
    <source>
        <dbReference type="SAM" id="Phobius"/>
    </source>
</evidence>
<reference evidence="2 3" key="1">
    <citation type="submission" date="2023-01" db="EMBL/GenBank/DDBJ databases">
        <title>Characterization of estradiol degrading bacteria Microbacterium sp. MZT7 and reveal degrading genes through genome analysis.</title>
        <authorList>
            <person name="Hao P."/>
            <person name="Gao Y."/>
        </authorList>
    </citation>
    <scope>NUCLEOTIDE SEQUENCE [LARGE SCALE GENOMIC DNA]</scope>
    <source>
        <strain evidence="2 3">MZT7</strain>
    </source>
</reference>
<gene>
    <name evidence="2" type="ORF">K8F61_10070</name>
</gene>
<accession>A0ABY3RQ92</accession>
<dbReference type="PANTHER" id="PTHR37308">
    <property type="entry name" value="INTEGRAL MEMBRANE PROTEIN"/>
    <property type="match status" value="1"/>
</dbReference>
<dbReference type="InterPro" id="IPR007163">
    <property type="entry name" value="VCA0040-like"/>
</dbReference>
<feature type="transmembrane region" description="Helical" evidence="1">
    <location>
        <begin position="229"/>
        <end position="248"/>
    </location>
</feature>
<dbReference type="EMBL" id="CP082781">
    <property type="protein sequence ID" value="UGS25051.1"/>
    <property type="molecule type" value="Genomic_DNA"/>
</dbReference>
<feature type="transmembrane region" description="Helical" evidence="1">
    <location>
        <begin position="159"/>
        <end position="176"/>
    </location>
</feature>
<name>A0ABY3RQ92_9MICO</name>
<evidence type="ECO:0000313" key="3">
    <source>
        <dbReference type="Proteomes" id="UP001199642"/>
    </source>
</evidence>
<dbReference type="Proteomes" id="UP001199642">
    <property type="component" value="Chromosome"/>
</dbReference>
<sequence length="343" mass="35393">MPTTPEPPTPSLRSATAPQVILNLVRGALIGAAELVPGISGGTVALITGVYERLIASVSHLMSAMTRLVRGPDRAAGVRAELRRTDWWLVGPVLVGMAAMVLTLAGVVEGLVSANPVASRGLFFGLVAASLIVPLRMAWASAPDSADPRDRGPVRLTDVVLFVLSAVGAFLLIGLAEGETLAEPPMWLVFAAAAIAVCALVIPGVSGSFFLLAIGLYSTTLQALSSRDLGYIAVFAAGALVGLVTIVRGMSWLLRRHRRATLVAMTGLLVGSLRALWPWQTSPSGDADGVGVLLPPGGDMLTPVLLALAGAAIVGAMILVEDRLSRRSGIPAGVEQDAARPAV</sequence>
<keyword evidence="1" id="KW-0472">Membrane</keyword>
<organism evidence="2 3">
    <name type="scientific">Microbacterium resistens</name>
    <dbReference type="NCBI Taxonomy" id="156977"/>
    <lineage>
        <taxon>Bacteria</taxon>
        <taxon>Bacillati</taxon>
        <taxon>Actinomycetota</taxon>
        <taxon>Actinomycetes</taxon>
        <taxon>Micrococcales</taxon>
        <taxon>Microbacteriaceae</taxon>
        <taxon>Microbacterium</taxon>
    </lineage>
</organism>
<keyword evidence="3" id="KW-1185">Reference proteome</keyword>
<evidence type="ECO:0000313" key="2">
    <source>
        <dbReference type="EMBL" id="UGS25051.1"/>
    </source>
</evidence>
<proteinExistence type="predicted"/>
<keyword evidence="1" id="KW-1133">Transmembrane helix</keyword>